<protein>
    <submittedName>
        <fullName evidence="1">Uncharacterized protein</fullName>
    </submittedName>
</protein>
<dbReference type="InterPro" id="IPR027417">
    <property type="entry name" value="P-loop_NTPase"/>
</dbReference>
<dbReference type="SUPFAM" id="SSF52540">
    <property type="entry name" value="P-loop containing nucleoside triphosphate hydrolases"/>
    <property type="match status" value="1"/>
</dbReference>
<dbReference type="OrthoDB" id="424118at2759"/>
<name>A0A1Q9DD06_SYMMI</name>
<proteinExistence type="predicted"/>
<reference evidence="1 2" key="1">
    <citation type="submission" date="2016-02" db="EMBL/GenBank/DDBJ databases">
        <title>Genome analysis of coral dinoflagellate symbionts highlights evolutionary adaptations to a symbiotic lifestyle.</title>
        <authorList>
            <person name="Aranda M."/>
            <person name="Li Y."/>
            <person name="Liew Y.J."/>
            <person name="Baumgarten S."/>
            <person name="Simakov O."/>
            <person name="Wilson M."/>
            <person name="Piel J."/>
            <person name="Ashoor H."/>
            <person name="Bougouffa S."/>
            <person name="Bajic V.B."/>
            <person name="Ryu T."/>
            <person name="Ravasi T."/>
            <person name="Bayer T."/>
            <person name="Micklem G."/>
            <person name="Kim H."/>
            <person name="Bhak J."/>
            <person name="Lajeunesse T.C."/>
            <person name="Voolstra C.R."/>
        </authorList>
    </citation>
    <scope>NUCLEOTIDE SEQUENCE [LARGE SCALE GENOMIC DNA]</scope>
    <source>
        <strain evidence="1 2">CCMP2467</strain>
    </source>
</reference>
<evidence type="ECO:0000313" key="1">
    <source>
        <dbReference type="EMBL" id="OLP93068.1"/>
    </source>
</evidence>
<organism evidence="1 2">
    <name type="scientific">Symbiodinium microadriaticum</name>
    <name type="common">Dinoflagellate</name>
    <name type="synonym">Zooxanthella microadriatica</name>
    <dbReference type="NCBI Taxonomy" id="2951"/>
    <lineage>
        <taxon>Eukaryota</taxon>
        <taxon>Sar</taxon>
        <taxon>Alveolata</taxon>
        <taxon>Dinophyceae</taxon>
        <taxon>Suessiales</taxon>
        <taxon>Symbiodiniaceae</taxon>
        <taxon>Symbiodinium</taxon>
    </lineage>
</organism>
<comment type="caution">
    <text evidence="1">The sequence shown here is derived from an EMBL/GenBank/DDBJ whole genome shotgun (WGS) entry which is preliminary data.</text>
</comment>
<dbReference type="Proteomes" id="UP000186817">
    <property type="component" value="Unassembled WGS sequence"/>
</dbReference>
<gene>
    <name evidence="1" type="ORF">AK812_SmicGene25019</name>
</gene>
<accession>A0A1Q9DD06</accession>
<dbReference type="AlphaFoldDB" id="A0A1Q9DD06"/>
<keyword evidence="2" id="KW-1185">Reference proteome</keyword>
<evidence type="ECO:0000313" key="2">
    <source>
        <dbReference type="Proteomes" id="UP000186817"/>
    </source>
</evidence>
<dbReference type="EMBL" id="LSRX01000595">
    <property type="protein sequence ID" value="OLP93068.1"/>
    <property type="molecule type" value="Genomic_DNA"/>
</dbReference>
<sequence>MADVPPQKRQRMTTAGDWESKVLGSGDYSGVLPHDQVPFVNRHSEVFDLFHANAAVMLKLLACRCKKVDIDDWRPCSVAVAAQMFGSGKTTLGRNFIKQLKNKETKAFILSNVTGNGNDWKEELARAQSADSWHYNLNECKSMYEVGKVLDYGTFKDRLPTGPVDIAQYFFDKVLEHGGPVFVHFDEIGDLDLNVKELREAVRRVWDLMLKCDGDMPRIYFYLSGKSVPLNAIGGSGSPVGTKWIILDLLQEKHIEYIIETSTQGTSPLLSPRLARLPQLPQVLQLWTGGSPRLLVYSLRALHHLLESQKGEDAEHLVAEKTETIMEEVFRILAREVPQVASEVFLASRDEAEWRQTWLYLILLAQLLQPCETAGISAEDLLEQLVEQRIIVQACMRPGQRWGDVMKPLLHGTHAETLAVVLDQGCPLATFPKITSATTERETISLPLQANLHPNNLAAAMQLLSSNRLYRPAPKSNSADLFIKQPNLIIELQDKSGVSVVVSFFDACQEVKKCIQEGPVLWVLVALKLTDSLLRCVGTEKALLLTPGVYQEEKSAEGGLLYRPTGKS</sequence>